<dbReference type="PANTHER" id="PTHR48079">
    <property type="entry name" value="PROTEIN YEEZ"/>
    <property type="match status" value="1"/>
</dbReference>
<gene>
    <name evidence="2" type="ORF">QGN17_11755</name>
</gene>
<sequence length="308" mass="33112">MRNRHRTLAVTGGTGFVGRHLIDAALAQGHLVRALTRSPRPPRDGVQWIYGSMEKPLALSQLVAGADAVIHVAGVVSAPSREEFAIGNVEGTLAVVDAARAAGIRRFVHVSSLAAREPKLSNYGWSKARAEIIVAASALDWTIVRPPAVFGPGDREMLELFRAAARGLVPHPPGGRLSVIAAQDLVRLLLAVLPDDDESQAAIYEPDDGRPGGWAHGEFAQAIGMAVGRRVRAQPVPGWAMRAGAKIDAMVRGPNAKLTDDRVSYFLHDDWVANPEFRPPAHLWRPQLATLDGLAVAAESYREEGLLK</sequence>
<feature type="domain" description="NAD(P)-binding" evidence="1">
    <location>
        <begin position="12"/>
        <end position="149"/>
    </location>
</feature>
<protein>
    <submittedName>
        <fullName evidence="2">NAD(P)H-binding protein</fullName>
    </submittedName>
</protein>
<keyword evidence="3" id="KW-1185">Reference proteome</keyword>
<reference evidence="2" key="1">
    <citation type="submission" date="2023-04" db="EMBL/GenBank/DDBJ databases">
        <title>Sphingomonas sp. MAHUQ-71 isolated from rice field.</title>
        <authorList>
            <person name="Huq M.A."/>
        </authorList>
    </citation>
    <scope>NUCLEOTIDE SEQUENCE</scope>
    <source>
        <strain evidence="2">MAHUQ-71</strain>
    </source>
</reference>
<dbReference type="SUPFAM" id="SSF51735">
    <property type="entry name" value="NAD(P)-binding Rossmann-fold domains"/>
    <property type="match status" value="1"/>
</dbReference>
<name>A0ABT6N287_9SPHN</name>
<dbReference type="Proteomes" id="UP001160625">
    <property type="component" value="Unassembled WGS sequence"/>
</dbReference>
<comment type="caution">
    <text evidence="2">The sequence shown here is derived from an EMBL/GenBank/DDBJ whole genome shotgun (WGS) entry which is preliminary data.</text>
</comment>
<dbReference type="RefSeq" id="WP_281044673.1">
    <property type="nucleotide sequence ID" value="NZ_JARYGZ010000001.1"/>
</dbReference>
<accession>A0ABT6N287</accession>
<dbReference type="PANTHER" id="PTHR48079:SF6">
    <property type="entry name" value="NAD(P)-BINDING DOMAIN-CONTAINING PROTEIN-RELATED"/>
    <property type="match status" value="1"/>
</dbReference>
<dbReference type="InterPro" id="IPR016040">
    <property type="entry name" value="NAD(P)-bd_dom"/>
</dbReference>
<dbReference type="InterPro" id="IPR051783">
    <property type="entry name" value="NAD(P)-dependent_oxidoreduct"/>
</dbReference>
<evidence type="ECO:0000259" key="1">
    <source>
        <dbReference type="Pfam" id="PF13460"/>
    </source>
</evidence>
<dbReference type="Pfam" id="PF13460">
    <property type="entry name" value="NAD_binding_10"/>
    <property type="match status" value="1"/>
</dbReference>
<dbReference type="EMBL" id="JARYGZ010000001">
    <property type="protein sequence ID" value="MDH7639405.1"/>
    <property type="molecule type" value="Genomic_DNA"/>
</dbReference>
<evidence type="ECO:0000313" key="2">
    <source>
        <dbReference type="EMBL" id="MDH7639405.1"/>
    </source>
</evidence>
<dbReference type="InterPro" id="IPR036291">
    <property type="entry name" value="NAD(P)-bd_dom_sf"/>
</dbReference>
<dbReference type="Gene3D" id="3.40.50.720">
    <property type="entry name" value="NAD(P)-binding Rossmann-like Domain"/>
    <property type="match status" value="1"/>
</dbReference>
<evidence type="ECO:0000313" key="3">
    <source>
        <dbReference type="Proteomes" id="UP001160625"/>
    </source>
</evidence>
<organism evidence="2 3">
    <name type="scientific">Sphingomonas oryzagri</name>
    <dbReference type="NCBI Taxonomy" id="3042314"/>
    <lineage>
        <taxon>Bacteria</taxon>
        <taxon>Pseudomonadati</taxon>
        <taxon>Pseudomonadota</taxon>
        <taxon>Alphaproteobacteria</taxon>
        <taxon>Sphingomonadales</taxon>
        <taxon>Sphingomonadaceae</taxon>
        <taxon>Sphingomonas</taxon>
    </lineage>
</organism>
<proteinExistence type="predicted"/>